<evidence type="ECO:0000259" key="8">
    <source>
        <dbReference type="PROSITE" id="PS50109"/>
    </source>
</evidence>
<keyword evidence="7" id="KW-0812">Transmembrane</keyword>
<dbReference type="InterPro" id="IPR036097">
    <property type="entry name" value="HisK_dim/P_sf"/>
</dbReference>
<gene>
    <name evidence="9" type="ORF">AVDCRST_MAG23-589</name>
</gene>
<dbReference type="Gene3D" id="3.30.565.10">
    <property type="entry name" value="Histidine kinase-like ATPase, C-terminal domain"/>
    <property type="match status" value="1"/>
</dbReference>
<dbReference type="PRINTS" id="PR00344">
    <property type="entry name" value="BCTRLSENSOR"/>
</dbReference>
<dbReference type="SUPFAM" id="SSF55874">
    <property type="entry name" value="ATPase domain of HSP90 chaperone/DNA topoisomerase II/histidine kinase"/>
    <property type="match status" value="1"/>
</dbReference>
<keyword evidence="4" id="KW-0808">Transferase</keyword>
<dbReference type="SMART" id="SM00387">
    <property type="entry name" value="HATPase_c"/>
    <property type="match status" value="1"/>
</dbReference>
<dbReference type="AlphaFoldDB" id="A0A6J4TLC7"/>
<protein>
    <recommendedName>
        <fullName evidence="2">histidine kinase</fullName>
        <ecNumber evidence="2">2.7.13.3</ecNumber>
    </recommendedName>
</protein>
<keyword evidence="7" id="KW-1133">Transmembrane helix</keyword>
<dbReference type="SMART" id="SM00388">
    <property type="entry name" value="HisKA"/>
    <property type="match status" value="1"/>
</dbReference>
<dbReference type="PROSITE" id="PS50109">
    <property type="entry name" value="HIS_KIN"/>
    <property type="match status" value="1"/>
</dbReference>
<dbReference type="Pfam" id="PF02518">
    <property type="entry name" value="HATPase_c"/>
    <property type="match status" value="1"/>
</dbReference>
<name>A0A6J4TLC7_9SPHN</name>
<accession>A0A6J4TLC7</accession>
<sequence length="788" mass="85120">MGSLEISRNALVLIALVCGLWLAISLWALIAGFRQSRDGRGREREAREAEALLAAAPIAHAIVFDDHRLASGQRLADLLGLTSAPLFFGSLSGEGSGLSQKDLDALGIRVRETAAAGGSFSLPLRPQDSSRILRVEGGPAPPPYPTGAVLLWFEDATIEEEQTGSLGAEVERLGSALGALSGLIEAAPFPMWHRGPDLRLAMVNSAYVAAVEAQDGMAVIKAGIELVDESEGRTPLSQAAAVREKGQAVARTVPATIAGERRMMRVVEVPLGATGVAGYAIDVEELEQAHTDLARFVRAQRDMLDRLSAGVAQFGRDRGLIFYNQPFARLFSLRPDFLADMPEFNRVLDSMRETGNLPEVRDYPDWKQERGRWFTSGLAAHEEDWLLPRGKHLRVVAQPLPDGGLLLIFEDRTEQIQLASARDTLLRVRTATFDNLFEAVGVFASDGRLHLWNNRFREIWEFEEEQLAAHPRVDLLTPHIAGKLKNPSHAGIVRELVRSATVERKQRSGRVSLADGRDFEFAAVPLPDGNALFTMLDITSSRIIETALRERNEALEDADRLKTAFVSNMSYELRTPLTSIGGFAEMLAEGYAGELPPQAGEYVLAILQSVSRLGALIDNVLDLTQSDSGSLLLAEDAVDLRALTLEGADGVRGEAAESGIEFAVEIDASLGSITGDRRRLGQAIGNVLRNAVEFTGAGGRVLLHGVGTPDEATITVSDNGIGIAASDQTRVFDRFHRTRGGTAGRDEAIGLGLPLAKQFIEAHGGTIDLQSELGEGTTVTIRLPRSPA</sequence>
<dbReference type="InterPro" id="IPR003594">
    <property type="entry name" value="HATPase_dom"/>
</dbReference>
<dbReference type="GO" id="GO:0000155">
    <property type="term" value="F:phosphorelay sensor kinase activity"/>
    <property type="evidence" value="ECO:0007669"/>
    <property type="project" value="InterPro"/>
</dbReference>
<dbReference type="InterPro" id="IPR003661">
    <property type="entry name" value="HisK_dim/P_dom"/>
</dbReference>
<evidence type="ECO:0000313" key="9">
    <source>
        <dbReference type="EMBL" id="CAA9526362.1"/>
    </source>
</evidence>
<keyword evidence="3" id="KW-0597">Phosphoprotein</keyword>
<evidence type="ECO:0000256" key="4">
    <source>
        <dbReference type="ARBA" id="ARBA00022679"/>
    </source>
</evidence>
<dbReference type="Pfam" id="PF00512">
    <property type="entry name" value="HisKA"/>
    <property type="match status" value="1"/>
</dbReference>
<dbReference type="SUPFAM" id="SSF47384">
    <property type="entry name" value="Homodimeric domain of signal transducing histidine kinase"/>
    <property type="match status" value="1"/>
</dbReference>
<dbReference type="InterPro" id="IPR035965">
    <property type="entry name" value="PAS-like_dom_sf"/>
</dbReference>
<dbReference type="CDD" id="cd00082">
    <property type="entry name" value="HisKA"/>
    <property type="match status" value="1"/>
</dbReference>
<keyword evidence="5" id="KW-0418">Kinase</keyword>
<reference evidence="9" key="1">
    <citation type="submission" date="2020-02" db="EMBL/GenBank/DDBJ databases">
        <authorList>
            <person name="Meier V. D."/>
        </authorList>
    </citation>
    <scope>NUCLEOTIDE SEQUENCE</scope>
    <source>
        <strain evidence="9">AVDCRST_MAG23</strain>
    </source>
</reference>
<dbReference type="Pfam" id="PF12860">
    <property type="entry name" value="PAS_7"/>
    <property type="match status" value="2"/>
</dbReference>
<keyword evidence="6" id="KW-0902">Two-component regulatory system</keyword>
<dbReference type="InterPro" id="IPR004358">
    <property type="entry name" value="Sig_transdc_His_kin-like_C"/>
</dbReference>
<keyword evidence="7" id="KW-0472">Membrane</keyword>
<dbReference type="InterPro" id="IPR050736">
    <property type="entry name" value="Sensor_HK_Regulatory"/>
</dbReference>
<dbReference type="SUPFAM" id="SSF55785">
    <property type="entry name" value="PYP-like sensor domain (PAS domain)"/>
    <property type="match status" value="2"/>
</dbReference>
<dbReference type="Gene3D" id="1.10.287.130">
    <property type="match status" value="1"/>
</dbReference>
<evidence type="ECO:0000256" key="2">
    <source>
        <dbReference type="ARBA" id="ARBA00012438"/>
    </source>
</evidence>
<dbReference type="PANTHER" id="PTHR43711">
    <property type="entry name" value="TWO-COMPONENT HISTIDINE KINASE"/>
    <property type="match status" value="1"/>
</dbReference>
<evidence type="ECO:0000256" key="7">
    <source>
        <dbReference type="SAM" id="Phobius"/>
    </source>
</evidence>
<evidence type="ECO:0000256" key="6">
    <source>
        <dbReference type="ARBA" id="ARBA00023012"/>
    </source>
</evidence>
<organism evidence="9">
    <name type="scientific">uncultured Sphingosinicella sp</name>
    <dbReference type="NCBI Taxonomy" id="478748"/>
    <lineage>
        <taxon>Bacteria</taxon>
        <taxon>Pseudomonadati</taxon>
        <taxon>Pseudomonadota</taxon>
        <taxon>Alphaproteobacteria</taxon>
        <taxon>Sphingomonadales</taxon>
        <taxon>Sphingosinicellaceae</taxon>
        <taxon>Sphingosinicella</taxon>
        <taxon>environmental samples</taxon>
    </lineage>
</organism>
<dbReference type="PANTHER" id="PTHR43711:SF1">
    <property type="entry name" value="HISTIDINE KINASE 1"/>
    <property type="match status" value="1"/>
</dbReference>
<dbReference type="InterPro" id="IPR036890">
    <property type="entry name" value="HATPase_C_sf"/>
</dbReference>
<proteinExistence type="predicted"/>
<dbReference type="CDD" id="cd00075">
    <property type="entry name" value="HATPase"/>
    <property type="match status" value="1"/>
</dbReference>
<feature type="transmembrane region" description="Helical" evidence="7">
    <location>
        <begin position="12"/>
        <end position="33"/>
    </location>
</feature>
<dbReference type="EC" id="2.7.13.3" evidence="2"/>
<evidence type="ECO:0000256" key="1">
    <source>
        <dbReference type="ARBA" id="ARBA00000085"/>
    </source>
</evidence>
<dbReference type="EMBL" id="CADCWD010000023">
    <property type="protein sequence ID" value="CAA9526362.1"/>
    <property type="molecule type" value="Genomic_DNA"/>
</dbReference>
<dbReference type="InterPro" id="IPR005467">
    <property type="entry name" value="His_kinase_dom"/>
</dbReference>
<comment type="catalytic activity">
    <reaction evidence="1">
        <text>ATP + protein L-histidine = ADP + protein N-phospho-L-histidine.</text>
        <dbReference type="EC" id="2.7.13.3"/>
    </reaction>
</comment>
<evidence type="ECO:0000256" key="5">
    <source>
        <dbReference type="ARBA" id="ARBA00022777"/>
    </source>
</evidence>
<feature type="domain" description="Histidine kinase" evidence="8">
    <location>
        <begin position="568"/>
        <end position="787"/>
    </location>
</feature>
<dbReference type="Gene3D" id="3.30.450.20">
    <property type="entry name" value="PAS domain"/>
    <property type="match status" value="2"/>
</dbReference>
<evidence type="ECO:0000256" key="3">
    <source>
        <dbReference type="ARBA" id="ARBA00022553"/>
    </source>
</evidence>